<evidence type="ECO:0000313" key="3">
    <source>
        <dbReference type="Proteomes" id="UP001500827"/>
    </source>
</evidence>
<dbReference type="Pfam" id="PF04940">
    <property type="entry name" value="BLUF"/>
    <property type="match status" value="1"/>
</dbReference>
<keyword evidence="3" id="KW-1185">Reference proteome</keyword>
<name>A0ABP7KVT0_9SPHN</name>
<proteinExistence type="predicted"/>
<evidence type="ECO:0000259" key="1">
    <source>
        <dbReference type="PROSITE" id="PS50925"/>
    </source>
</evidence>
<dbReference type="SMART" id="SM01034">
    <property type="entry name" value="BLUF"/>
    <property type="match status" value="1"/>
</dbReference>
<dbReference type="Gene3D" id="3.30.70.100">
    <property type="match status" value="1"/>
</dbReference>
<evidence type="ECO:0000313" key="2">
    <source>
        <dbReference type="EMBL" id="GAA3888519.1"/>
    </source>
</evidence>
<dbReference type="RefSeq" id="WP_344698078.1">
    <property type="nucleotide sequence ID" value="NZ_BAABBM010000001.1"/>
</dbReference>
<accession>A0ABP7KVT0</accession>
<dbReference type="Proteomes" id="UP001500827">
    <property type="component" value="Unassembled WGS sequence"/>
</dbReference>
<dbReference type="InterPro" id="IPR036046">
    <property type="entry name" value="Acylphosphatase-like_dom_sf"/>
</dbReference>
<comment type="caution">
    <text evidence="2">The sequence shown here is derived from an EMBL/GenBank/DDBJ whole genome shotgun (WGS) entry which is preliminary data.</text>
</comment>
<dbReference type="InterPro" id="IPR007024">
    <property type="entry name" value="BLUF_domain"/>
</dbReference>
<protein>
    <recommendedName>
        <fullName evidence="1">BLUF domain-containing protein</fullName>
    </recommendedName>
</protein>
<feature type="domain" description="BLUF" evidence="1">
    <location>
        <begin position="3"/>
        <end position="94"/>
    </location>
</feature>
<dbReference type="EMBL" id="BAABBM010000001">
    <property type="protein sequence ID" value="GAA3888519.1"/>
    <property type="molecule type" value="Genomic_DNA"/>
</dbReference>
<dbReference type="PROSITE" id="PS50925">
    <property type="entry name" value="BLUF"/>
    <property type="match status" value="1"/>
</dbReference>
<sequence>MDLTSLTYTSLARAGLKRSDIEAIHRSARELNALDGLTGLLIFNGTHFLQIVEGTRSAIDALMVRLRQDPRHTGLEIRDERRIAERCFPGWAMELAHVEGGFFKAREAIAERLPDTVPEEIQLRLFRMTELISTLQFDD</sequence>
<dbReference type="SUPFAM" id="SSF54975">
    <property type="entry name" value="Acylphosphatase/BLUF domain-like"/>
    <property type="match status" value="1"/>
</dbReference>
<organism evidence="2 3">
    <name type="scientific">Sphingomonas limnosediminicola</name>
    <dbReference type="NCBI Taxonomy" id="940133"/>
    <lineage>
        <taxon>Bacteria</taxon>
        <taxon>Pseudomonadati</taxon>
        <taxon>Pseudomonadota</taxon>
        <taxon>Alphaproteobacteria</taxon>
        <taxon>Sphingomonadales</taxon>
        <taxon>Sphingomonadaceae</taxon>
        <taxon>Sphingomonas</taxon>
    </lineage>
</organism>
<reference evidence="3" key="1">
    <citation type="journal article" date="2019" name="Int. J. Syst. Evol. Microbiol.">
        <title>The Global Catalogue of Microorganisms (GCM) 10K type strain sequencing project: providing services to taxonomists for standard genome sequencing and annotation.</title>
        <authorList>
            <consortium name="The Broad Institute Genomics Platform"/>
            <consortium name="The Broad Institute Genome Sequencing Center for Infectious Disease"/>
            <person name="Wu L."/>
            <person name="Ma J."/>
        </authorList>
    </citation>
    <scope>NUCLEOTIDE SEQUENCE [LARGE SCALE GENOMIC DNA]</scope>
    <source>
        <strain evidence="3">JCM 17543</strain>
    </source>
</reference>
<gene>
    <name evidence="2" type="ORF">GCM10022276_04580</name>
</gene>